<feature type="chain" id="PRO_5002772661" evidence="2">
    <location>
        <begin position="26"/>
        <end position="95"/>
    </location>
</feature>
<dbReference type="HOGENOM" id="CLU_182105_0_0_3"/>
<evidence type="ECO:0000256" key="1">
    <source>
        <dbReference type="SAM" id="MobiDB-lite"/>
    </source>
</evidence>
<feature type="compositionally biased region" description="Basic and acidic residues" evidence="1">
    <location>
        <begin position="85"/>
        <end position="95"/>
    </location>
</feature>
<name>B1WXT9_CROS5</name>
<dbReference type="OrthoDB" id="583374at2"/>
<evidence type="ECO:0000313" key="3">
    <source>
        <dbReference type="EMBL" id="ACB50926.1"/>
    </source>
</evidence>
<dbReference type="STRING" id="43989.cce_1576"/>
<organism evidence="3 4">
    <name type="scientific">Crocosphaera subtropica (strain ATCC 51142 / BH68)</name>
    <name type="common">Cyanothece sp. (strain ATCC 51142)</name>
    <dbReference type="NCBI Taxonomy" id="43989"/>
    <lineage>
        <taxon>Bacteria</taxon>
        <taxon>Bacillati</taxon>
        <taxon>Cyanobacteriota</taxon>
        <taxon>Cyanophyceae</taxon>
        <taxon>Oscillatoriophycideae</taxon>
        <taxon>Chroococcales</taxon>
        <taxon>Aphanothecaceae</taxon>
        <taxon>Crocosphaera</taxon>
        <taxon>Crocosphaera subtropica</taxon>
    </lineage>
</organism>
<gene>
    <name evidence="3" type="ordered locus">cce_1576</name>
</gene>
<accession>B1WXT9</accession>
<feature type="signal peptide" evidence="2">
    <location>
        <begin position="1"/>
        <end position="25"/>
    </location>
</feature>
<dbReference type="AlphaFoldDB" id="B1WXT9"/>
<keyword evidence="2" id="KW-0732">Signal</keyword>
<protein>
    <submittedName>
        <fullName evidence="3">Uncharacterized protein</fullName>
    </submittedName>
</protein>
<dbReference type="KEGG" id="cyt:cce_1576"/>
<dbReference type="RefSeq" id="WP_009544381.1">
    <property type="nucleotide sequence ID" value="NC_010546.1"/>
</dbReference>
<keyword evidence="4" id="KW-1185">Reference proteome</keyword>
<feature type="compositionally biased region" description="Polar residues" evidence="1">
    <location>
        <begin position="63"/>
        <end position="80"/>
    </location>
</feature>
<sequence>MGRKISQIGWISISLLTLLPIPTVAQTTTSQTGSLEANIEGDNNQVYQTINQTIINHPGKGSVQRNQGNHQKNPQKSSRSASHRHSQDREHPRHQ</sequence>
<reference evidence="3 4" key="1">
    <citation type="journal article" date="2008" name="Proc. Natl. Acad. Sci. U.S.A.">
        <title>The genome of Cyanothece 51142, a unicellular diazotrophic cyanobacterium important in the marine nitrogen cycle.</title>
        <authorList>
            <person name="Welsh E.A."/>
            <person name="Liberton M."/>
            <person name="Stoeckel J."/>
            <person name="Loh T."/>
            <person name="Elvitigala T."/>
            <person name="Wang C."/>
            <person name="Wollam A."/>
            <person name="Fulton R.S."/>
            <person name="Clifton S.W."/>
            <person name="Jacobs J.M."/>
            <person name="Aurora R."/>
            <person name="Ghosh B.K."/>
            <person name="Sherman L.A."/>
            <person name="Smith R.D."/>
            <person name="Wilson R.K."/>
            <person name="Pakrasi H.B."/>
        </authorList>
    </citation>
    <scope>NUCLEOTIDE SEQUENCE [LARGE SCALE GENOMIC DNA]</scope>
    <source>
        <strain evidence="4">ATCC 51142 / BH68</strain>
    </source>
</reference>
<dbReference type="EMBL" id="CP000806">
    <property type="protein sequence ID" value="ACB50926.1"/>
    <property type="molecule type" value="Genomic_DNA"/>
</dbReference>
<evidence type="ECO:0000313" key="4">
    <source>
        <dbReference type="Proteomes" id="UP000001203"/>
    </source>
</evidence>
<evidence type="ECO:0000256" key="2">
    <source>
        <dbReference type="SAM" id="SignalP"/>
    </source>
</evidence>
<feature type="region of interest" description="Disordered" evidence="1">
    <location>
        <begin position="56"/>
        <end position="95"/>
    </location>
</feature>
<proteinExistence type="predicted"/>
<dbReference type="Proteomes" id="UP000001203">
    <property type="component" value="Chromosome circular"/>
</dbReference>
<dbReference type="eggNOG" id="ENOG502ZUDY">
    <property type="taxonomic scope" value="Bacteria"/>
</dbReference>